<organism evidence="2 3">
    <name type="scientific">Paenibacillus alvei TS-15</name>
    <dbReference type="NCBI Taxonomy" id="1117108"/>
    <lineage>
        <taxon>Bacteria</taxon>
        <taxon>Bacillati</taxon>
        <taxon>Bacillota</taxon>
        <taxon>Bacilli</taxon>
        <taxon>Bacillales</taxon>
        <taxon>Paenibacillaceae</taxon>
        <taxon>Paenibacillus</taxon>
    </lineage>
</organism>
<evidence type="ECO:0000256" key="1">
    <source>
        <dbReference type="SAM" id="SignalP"/>
    </source>
</evidence>
<dbReference type="eggNOG" id="COG3858">
    <property type="taxonomic scope" value="Bacteria"/>
</dbReference>
<sequence>MKKWMKPIVLAAMACSMLLAPVGGTVMARSNFISEGYVLGETVAEQMKATINGKSIPGYTFRNAIWVPVKHLPQFGFDVAVNGNSTPIRITRNVSKEVKGVSEKQYNKKKQVQFTQRDVYVGNRKLTSYKIDNTTVIRLSDLSLFGGLTWDGKNKTIALKLGTFDYQNKLNVWLTDDKVYNRTGHELNEVGLKHYFYKNGVLTDEVETLSYVRESAEITGNKYSEDKKLRVGYIGTVLYYVETQDYEKITNPYVEQDIEYCKSNARTGDIEFQTDNEFKVLNNEISKEEKKLKTILKNELIKNKYQPLKVTATQVDYDSIGTPEVSIKVWNLTEKRIIAFETTITGFDGYNRVVRNSLSGESSLKGIAQDFNLDWGGSSVFTWKMYFHDNTMKINAKITSVRYSDGTVWRAK</sequence>
<protein>
    <submittedName>
        <fullName evidence="2">Copper amine oxidase domain-containing protein</fullName>
    </submittedName>
</protein>
<keyword evidence="1" id="KW-0732">Signal</keyword>
<feature type="signal peptide" evidence="1">
    <location>
        <begin position="1"/>
        <end position="28"/>
    </location>
</feature>
<dbReference type="RefSeq" id="WP_021259839.1">
    <property type="nucleotide sequence ID" value="NZ_ATMT01000049.1"/>
</dbReference>
<dbReference type="Proteomes" id="UP000015344">
    <property type="component" value="Unassembled WGS sequence"/>
</dbReference>
<name>S9SQF4_PAEAL</name>
<feature type="chain" id="PRO_5004569781" evidence="1">
    <location>
        <begin position="29"/>
        <end position="412"/>
    </location>
</feature>
<comment type="caution">
    <text evidence="2">The sequence shown here is derived from an EMBL/GenBank/DDBJ whole genome shotgun (WGS) entry which is preliminary data.</text>
</comment>
<evidence type="ECO:0000313" key="3">
    <source>
        <dbReference type="Proteomes" id="UP000015344"/>
    </source>
</evidence>
<reference evidence="2 3" key="1">
    <citation type="submission" date="2013-05" db="EMBL/GenBank/DDBJ databases">
        <authorList>
            <person name="Strain E.A."/>
            <person name="Brown E."/>
            <person name="Allard M.W."/>
            <person name="Luo Y.L."/>
        </authorList>
    </citation>
    <scope>NUCLEOTIDE SEQUENCE [LARGE SCALE GENOMIC DNA]</scope>
    <source>
        <strain evidence="2 3">TS-15</strain>
    </source>
</reference>
<accession>S9SQF4</accession>
<dbReference type="AlphaFoldDB" id="S9SQF4"/>
<gene>
    <name evidence="2" type="ORF">PAALTS15_12347</name>
</gene>
<dbReference type="EMBL" id="ATMT01000049">
    <property type="protein sequence ID" value="EPY06944.1"/>
    <property type="molecule type" value="Genomic_DNA"/>
</dbReference>
<proteinExistence type="predicted"/>
<evidence type="ECO:0000313" key="2">
    <source>
        <dbReference type="EMBL" id="EPY06944.1"/>
    </source>
</evidence>
<dbReference type="PATRIC" id="fig|1117108.3.peg.2559"/>